<name>A0ABU3NMR2_9CHLR</name>
<dbReference type="RefSeq" id="WP_315624106.1">
    <property type="nucleotide sequence ID" value="NZ_JAUHMF010000001.1"/>
</dbReference>
<dbReference type="Gene3D" id="3.60.60.10">
    <property type="entry name" value="Penicillin V Acylase, Chain A"/>
    <property type="match status" value="1"/>
</dbReference>
<keyword evidence="1 2" id="KW-0378">Hydrolase</keyword>
<dbReference type="EC" id="3.4.-.-" evidence="1"/>
<comment type="catalytic activity">
    <reaction evidence="1">
        <text>an L-aminoacyl-L-amino acid + H2O = 2 an L-alpha-amino acid</text>
        <dbReference type="Rhea" id="RHEA:48940"/>
        <dbReference type="ChEBI" id="CHEBI:15377"/>
        <dbReference type="ChEBI" id="CHEBI:59869"/>
        <dbReference type="ChEBI" id="CHEBI:77460"/>
    </reaction>
</comment>
<dbReference type="EMBL" id="JAUHMF010000001">
    <property type="protein sequence ID" value="MDT8897453.1"/>
    <property type="molecule type" value="Genomic_DNA"/>
</dbReference>
<dbReference type="Pfam" id="PF03577">
    <property type="entry name" value="Peptidase_C69"/>
    <property type="match status" value="1"/>
</dbReference>
<keyword evidence="3" id="KW-1185">Reference proteome</keyword>
<evidence type="ECO:0000256" key="1">
    <source>
        <dbReference type="RuleBase" id="RU364089"/>
    </source>
</evidence>
<proteinExistence type="inferred from homology"/>
<keyword evidence="1" id="KW-0645">Protease</keyword>
<gene>
    <name evidence="2" type="ORF">QYE77_04175</name>
</gene>
<dbReference type="GO" id="GO:0016805">
    <property type="term" value="F:dipeptidase activity"/>
    <property type="evidence" value="ECO:0007669"/>
    <property type="project" value="UniProtKB-KW"/>
</dbReference>
<comment type="caution">
    <text evidence="2">The sequence shown here is derived from an EMBL/GenBank/DDBJ whole genome shotgun (WGS) entry which is preliminary data.</text>
</comment>
<dbReference type="PANTHER" id="PTHR12994:SF17">
    <property type="entry name" value="LD30995P"/>
    <property type="match status" value="1"/>
</dbReference>
<protein>
    <recommendedName>
        <fullName evidence="1">Dipeptidase</fullName>
        <ecNumber evidence="1">3.4.-.-</ecNumber>
    </recommendedName>
</protein>
<reference evidence="2 3" key="1">
    <citation type="submission" date="2023-07" db="EMBL/GenBank/DDBJ databases">
        <title>Novel species of Thermanaerothrix with wide hydrolytic capabilities.</title>
        <authorList>
            <person name="Zayulina K.S."/>
            <person name="Podosokorskaya O.A."/>
            <person name="Elcheninov A.G."/>
        </authorList>
    </citation>
    <scope>NUCLEOTIDE SEQUENCE [LARGE SCALE GENOMIC DNA]</scope>
    <source>
        <strain evidence="2 3">4228-RoL</strain>
    </source>
</reference>
<organism evidence="2 3">
    <name type="scientific">Thermanaerothrix solaris</name>
    <dbReference type="NCBI Taxonomy" id="3058434"/>
    <lineage>
        <taxon>Bacteria</taxon>
        <taxon>Bacillati</taxon>
        <taxon>Chloroflexota</taxon>
        <taxon>Anaerolineae</taxon>
        <taxon>Anaerolineales</taxon>
        <taxon>Anaerolineaceae</taxon>
        <taxon>Thermanaerothrix</taxon>
    </lineage>
</organism>
<evidence type="ECO:0000313" key="2">
    <source>
        <dbReference type="EMBL" id="MDT8897453.1"/>
    </source>
</evidence>
<sequence>MCDTLVALNNATADGSVIFAKNSDREPDEAQILELIPGGVHPPGKMVKCTYLEIPQVERTYTVLLSRPFWMWGAEMGANEHGVVIGNEAVFTRIPYEKQPGLTGMDLLRLALERSQKAEEALWVIVRLLETYGQGGNCGFRHPFYYHNSFLIADPSEAWVLETAGRHWVAERVRDVRTISNALSIRKAGDLASEDVVRYALDQGWCKRREDFDFATCYSDWLYTHFGDGHRRQVCTLESLGRAKGGIRVATVMAVLRSHPVTRGTPWRPDRGLLGADVCMHAGFGPVRRSQSVASFIAHLKPNQFTFWGTATSAPCTSLFKPFWLDSGLPNMGPKPQGEYDPDSLFWRHEVLHREILRDYPTRMEAIQAEREALETEFLSEVERLYGSSAEERYELSQRCLEQSSLAEQRWLDVVRRWPLKTRLAWVYDAFWRKMNRLNKIPQEVLDWV</sequence>
<dbReference type="Proteomes" id="UP001254165">
    <property type="component" value="Unassembled WGS sequence"/>
</dbReference>
<dbReference type="PANTHER" id="PTHR12994">
    <property type="entry name" value="SECERNIN"/>
    <property type="match status" value="1"/>
</dbReference>
<comment type="similarity">
    <text evidence="1">Belongs to the peptidase C69 family.</text>
</comment>
<accession>A0ABU3NMR2</accession>
<evidence type="ECO:0000313" key="3">
    <source>
        <dbReference type="Proteomes" id="UP001254165"/>
    </source>
</evidence>
<keyword evidence="1 2" id="KW-0224">Dipeptidase</keyword>
<dbReference type="InterPro" id="IPR005322">
    <property type="entry name" value="Peptidase_C69"/>
</dbReference>